<dbReference type="RefSeq" id="WP_182083324.1">
    <property type="nucleotide sequence ID" value="NZ_CP049367.1"/>
</dbReference>
<sequence>MGDIVCFLSGHSVPVNDDYLLNINNIFQDEKIGGCYGDVIALPDGSIYEKTYNYLGYLKNRVKGMDNQVKYETTIHPGIFSCCNAAARKIC</sequence>
<evidence type="ECO:0000313" key="2">
    <source>
        <dbReference type="Proteomes" id="UP000514410"/>
    </source>
</evidence>
<gene>
    <name evidence="1" type="ORF">G6534_12145</name>
</gene>
<dbReference type="KEGG" id="cpab:G6534_12145"/>
<accession>A0A7L7L098</accession>
<keyword evidence="2" id="KW-1185">Reference proteome</keyword>
<dbReference type="EMBL" id="CP049367">
    <property type="protein sequence ID" value="QMT85457.1"/>
    <property type="molecule type" value="Genomic_DNA"/>
</dbReference>
<dbReference type="Proteomes" id="UP000514410">
    <property type="component" value="Plasmid pLNT-1"/>
</dbReference>
<dbReference type="AlphaFoldDB" id="A0A7L7L098"/>
<keyword evidence="1" id="KW-0614">Plasmid</keyword>
<proteinExistence type="predicted"/>
<protein>
    <submittedName>
        <fullName evidence="1">Uncharacterized protein</fullName>
    </submittedName>
</protein>
<geneLocation type="plasmid" evidence="2">
    <name>plnt-1</name>
</geneLocation>
<name>A0A7L7L098_9LACO</name>
<reference evidence="1 2" key="1">
    <citation type="submission" date="2020-02" db="EMBL/GenBank/DDBJ databases">
        <title>Complete Genome Sequence of Lactobacillus sp. NFFJ11 Isolated from animal feed.</title>
        <authorList>
            <person name="Jung J.Y."/>
        </authorList>
    </citation>
    <scope>NUCLEOTIDE SEQUENCE [LARGE SCALE GENOMIC DNA]</scope>
    <source>
        <strain evidence="1 2">NFFJ11</strain>
        <plasmid evidence="2">plnt-1</plasmid>
    </source>
</reference>
<organism evidence="1 2">
    <name type="scientific">Companilactobacillus pabuli</name>
    <dbReference type="NCBI Taxonomy" id="2714036"/>
    <lineage>
        <taxon>Bacteria</taxon>
        <taxon>Bacillati</taxon>
        <taxon>Bacillota</taxon>
        <taxon>Bacilli</taxon>
        <taxon>Lactobacillales</taxon>
        <taxon>Lactobacillaceae</taxon>
        <taxon>Companilactobacillus</taxon>
    </lineage>
</organism>
<evidence type="ECO:0000313" key="1">
    <source>
        <dbReference type="EMBL" id="QMT85457.1"/>
    </source>
</evidence>